<name>A0ABV2S8Q0_BRAJP</name>
<evidence type="ECO:0000313" key="2">
    <source>
        <dbReference type="Proteomes" id="UP001549291"/>
    </source>
</evidence>
<gene>
    <name evidence="1" type="ORF">ABIF63_009281</name>
</gene>
<evidence type="ECO:0000313" key="1">
    <source>
        <dbReference type="EMBL" id="MET4725175.1"/>
    </source>
</evidence>
<dbReference type="EMBL" id="JBEPTQ010000002">
    <property type="protein sequence ID" value="MET4725175.1"/>
    <property type="molecule type" value="Genomic_DNA"/>
</dbReference>
<keyword evidence="2" id="KW-1185">Reference proteome</keyword>
<comment type="caution">
    <text evidence="1">The sequence shown here is derived from an EMBL/GenBank/DDBJ whole genome shotgun (WGS) entry which is preliminary data.</text>
</comment>
<protein>
    <recommendedName>
        <fullName evidence="3">Integrase</fullName>
    </recommendedName>
</protein>
<dbReference type="Proteomes" id="UP001549291">
    <property type="component" value="Unassembled WGS sequence"/>
</dbReference>
<reference evidence="1 2" key="1">
    <citation type="submission" date="2024-06" db="EMBL/GenBank/DDBJ databases">
        <title>Genomic Encyclopedia of Type Strains, Phase V (KMG-V): Genome sequencing to study the core and pangenomes of soil and plant-associated prokaryotes.</title>
        <authorList>
            <person name="Whitman W."/>
        </authorList>
    </citation>
    <scope>NUCLEOTIDE SEQUENCE [LARGE SCALE GENOMIC DNA]</scope>
    <source>
        <strain evidence="1 2">USDA 160</strain>
    </source>
</reference>
<proteinExistence type="predicted"/>
<sequence>MTMPFRDAWGEPAQRFDLGQPNLPAEFVAPYAEAFRGHHASSSPSTRHQCWKALKFFARFLADSGRVQAPADLTTELFGQYILWLDALPSRTGKPCAQLSRLLAAS</sequence>
<accession>A0ABV2S8Q0</accession>
<evidence type="ECO:0008006" key="3">
    <source>
        <dbReference type="Google" id="ProtNLM"/>
    </source>
</evidence>
<organism evidence="1 2">
    <name type="scientific">Bradyrhizobium japonicum</name>
    <dbReference type="NCBI Taxonomy" id="375"/>
    <lineage>
        <taxon>Bacteria</taxon>
        <taxon>Pseudomonadati</taxon>
        <taxon>Pseudomonadota</taxon>
        <taxon>Alphaproteobacteria</taxon>
        <taxon>Hyphomicrobiales</taxon>
        <taxon>Nitrobacteraceae</taxon>
        <taxon>Bradyrhizobium</taxon>
    </lineage>
</organism>